<name>A0ABS6PRI3_9PSED</name>
<accession>A0ABS6PRI3</accession>
<organism evidence="1 2">
    <name type="scientific">Pseudomonas farris</name>
    <dbReference type="NCBI Taxonomy" id="2841207"/>
    <lineage>
        <taxon>Bacteria</taxon>
        <taxon>Pseudomonadati</taxon>
        <taxon>Pseudomonadota</taxon>
        <taxon>Gammaproteobacteria</taxon>
        <taxon>Pseudomonadales</taxon>
        <taxon>Pseudomonadaceae</taxon>
        <taxon>Pseudomonas</taxon>
    </lineage>
</organism>
<keyword evidence="2" id="KW-1185">Reference proteome</keyword>
<proteinExistence type="predicted"/>
<dbReference type="Proteomes" id="UP000886900">
    <property type="component" value="Unassembled WGS sequence"/>
</dbReference>
<dbReference type="EMBL" id="JAHSTV010000002">
    <property type="protein sequence ID" value="MBV4462677.1"/>
    <property type="molecule type" value="Genomic_DNA"/>
</dbReference>
<evidence type="ECO:0000313" key="1">
    <source>
        <dbReference type="EMBL" id="MBV4462677.1"/>
    </source>
</evidence>
<protein>
    <submittedName>
        <fullName evidence="1">Uncharacterized protein</fullName>
    </submittedName>
</protein>
<reference evidence="1" key="1">
    <citation type="submission" date="2021-06" db="EMBL/GenBank/DDBJ databases">
        <title>Updating the genus Pseudomonas: Description of 43 new species and partition of the Pseudomonas putida group.</title>
        <authorList>
            <person name="Girard L."/>
            <person name="Lood C."/>
            <person name="Vandamme P."/>
            <person name="Rokni-Zadeh H."/>
            <person name="Van Noort V."/>
            <person name="Hofte M."/>
            <person name="Lavigne R."/>
            <person name="De Mot R."/>
        </authorList>
    </citation>
    <scope>NUCLEOTIDE SEQUENCE</scope>
    <source>
        <strain evidence="1">SWRI79</strain>
    </source>
</reference>
<gene>
    <name evidence="1" type="ORF">KVG95_04935</name>
</gene>
<comment type="caution">
    <text evidence="1">The sequence shown here is derived from an EMBL/GenBank/DDBJ whole genome shotgun (WGS) entry which is preliminary data.</text>
</comment>
<dbReference type="RefSeq" id="WP_217854731.1">
    <property type="nucleotide sequence ID" value="NZ_JAHSTV010000002.1"/>
</dbReference>
<sequence>MNIETKVSVNTVGTFEVKTDGRGNIRADVVSFEETRVGFQVWVGEGVGGAMEPKKLFKIVFPRKTTGHYSVDKLKAELLDYSDGHHFEYIPLTGQVMVWLTKSPRRVRGIFYMDMKNIGESFGPPTLKVTGSFDLSNS</sequence>
<evidence type="ECO:0000313" key="2">
    <source>
        <dbReference type="Proteomes" id="UP000886900"/>
    </source>
</evidence>